<sequence>MEELGVSLMTLTPMCSHRMETRTRARTKARTKTSSNKTIVGPKDDEFPDIAIMHQLMQELPENDTTAKNEAAIRNQKRFGRQVVHLCPAVLGEMKRNVSRTDEYKFLASKQKIANNSVIHKQLADAQVQMAQYLGTFFKRYPCLDKIVAFVMAGPYWRYLVFDRDTFSSLWDFERSSFKREREGSSVKSQNKYHQKYGKKFYELGTLKSDRALNELRRQCLQHLSEDE</sequence>
<evidence type="ECO:0000313" key="1">
    <source>
        <dbReference type="EMBL" id="KAF9065147.1"/>
    </source>
</evidence>
<reference evidence="1" key="1">
    <citation type="submission" date="2020-11" db="EMBL/GenBank/DDBJ databases">
        <authorList>
            <consortium name="DOE Joint Genome Institute"/>
            <person name="Ahrendt S."/>
            <person name="Riley R."/>
            <person name="Andreopoulos W."/>
            <person name="Labutti K."/>
            <person name="Pangilinan J."/>
            <person name="Ruiz-Duenas F.J."/>
            <person name="Barrasa J.M."/>
            <person name="Sanchez-Garcia M."/>
            <person name="Camarero S."/>
            <person name="Miyauchi S."/>
            <person name="Serrano A."/>
            <person name="Linde D."/>
            <person name="Babiker R."/>
            <person name="Drula E."/>
            <person name="Ayuso-Fernandez I."/>
            <person name="Pacheco R."/>
            <person name="Padilla G."/>
            <person name="Ferreira P."/>
            <person name="Barriuso J."/>
            <person name="Kellner H."/>
            <person name="Castanera R."/>
            <person name="Alfaro M."/>
            <person name="Ramirez L."/>
            <person name="Pisabarro A.G."/>
            <person name="Kuo A."/>
            <person name="Tritt A."/>
            <person name="Lipzen A."/>
            <person name="He G."/>
            <person name="Yan M."/>
            <person name="Ng V."/>
            <person name="Cullen D."/>
            <person name="Martin F."/>
            <person name="Rosso M.-N."/>
            <person name="Henrissat B."/>
            <person name="Hibbett D."/>
            <person name="Martinez A.T."/>
            <person name="Grigoriev I.V."/>
        </authorList>
    </citation>
    <scope>NUCLEOTIDE SEQUENCE</scope>
    <source>
        <strain evidence="1">AH 40177</strain>
    </source>
</reference>
<evidence type="ECO:0000313" key="2">
    <source>
        <dbReference type="Proteomes" id="UP000772434"/>
    </source>
</evidence>
<organism evidence="1 2">
    <name type="scientific">Rhodocollybia butyracea</name>
    <dbReference type="NCBI Taxonomy" id="206335"/>
    <lineage>
        <taxon>Eukaryota</taxon>
        <taxon>Fungi</taxon>
        <taxon>Dikarya</taxon>
        <taxon>Basidiomycota</taxon>
        <taxon>Agaricomycotina</taxon>
        <taxon>Agaricomycetes</taxon>
        <taxon>Agaricomycetidae</taxon>
        <taxon>Agaricales</taxon>
        <taxon>Marasmiineae</taxon>
        <taxon>Omphalotaceae</taxon>
        <taxon>Rhodocollybia</taxon>
    </lineage>
</organism>
<gene>
    <name evidence="1" type="ORF">BDP27DRAFT_75380</name>
</gene>
<dbReference type="OrthoDB" id="2968614at2759"/>
<dbReference type="EMBL" id="JADNRY010000108">
    <property type="protein sequence ID" value="KAF9065147.1"/>
    <property type="molecule type" value="Genomic_DNA"/>
</dbReference>
<comment type="caution">
    <text evidence="1">The sequence shown here is derived from an EMBL/GenBank/DDBJ whole genome shotgun (WGS) entry which is preliminary data.</text>
</comment>
<dbReference type="Proteomes" id="UP000772434">
    <property type="component" value="Unassembled WGS sequence"/>
</dbReference>
<protein>
    <submittedName>
        <fullName evidence="1">Uncharacterized protein</fullName>
    </submittedName>
</protein>
<keyword evidence="2" id="KW-1185">Reference proteome</keyword>
<name>A0A9P5U402_9AGAR</name>
<proteinExistence type="predicted"/>
<dbReference type="AlphaFoldDB" id="A0A9P5U402"/>
<accession>A0A9P5U402</accession>